<name>A0A6A6Y764_9PEZI</name>
<accession>A0A6A6Y764</accession>
<dbReference type="GeneID" id="54456959"/>
<reference evidence="3" key="2">
    <citation type="submission" date="2020-04" db="EMBL/GenBank/DDBJ databases">
        <authorList>
            <consortium name="NCBI Genome Project"/>
        </authorList>
    </citation>
    <scope>NUCLEOTIDE SEQUENCE</scope>
    <source>
        <strain evidence="3">CBS 304.34</strain>
    </source>
</reference>
<keyword evidence="2" id="KW-1185">Reference proteome</keyword>
<protein>
    <submittedName>
        <fullName evidence="1 3">Uncharacterized protein</fullName>
    </submittedName>
</protein>
<feature type="non-terminal residue" evidence="1">
    <location>
        <position position="1"/>
    </location>
</feature>
<sequence length="63" mass="7234">GYHPRLYKKSITIVLYKPQKALYIIVKAYRPIALLKTIGKILEKIVAIQLFILAKVKEILPLS</sequence>
<reference evidence="3" key="3">
    <citation type="submission" date="2025-04" db="UniProtKB">
        <authorList>
            <consortium name="RefSeq"/>
        </authorList>
    </citation>
    <scope>IDENTIFICATION</scope>
    <source>
        <strain evidence="3">CBS 304.34</strain>
    </source>
</reference>
<proteinExistence type="predicted"/>
<gene>
    <name evidence="1 3" type="ORF">BDZ99DRAFT_397848</name>
</gene>
<dbReference type="RefSeq" id="XP_033571403.1">
    <property type="nucleotide sequence ID" value="XM_033716066.1"/>
</dbReference>
<evidence type="ECO:0000313" key="2">
    <source>
        <dbReference type="Proteomes" id="UP000504636"/>
    </source>
</evidence>
<dbReference type="AlphaFoldDB" id="A0A6A6Y764"/>
<evidence type="ECO:0000313" key="1">
    <source>
        <dbReference type="EMBL" id="KAF2804439.1"/>
    </source>
</evidence>
<reference evidence="1 3" key="1">
    <citation type="journal article" date="2020" name="Stud. Mycol.">
        <title>101 Dothideomycetes genomes: a test case for predicting lifestyles and emergence of pathogens.</title>
        <authorList>
            <person name="Haridas S."/>
            <person name="Albert R."/>
            <person name="Binder M."/>
            <person name="Bloem J."/>
            <person name="Labutti K."/>
            <person name="Salamov A."/>
            <person name="Andreopoulos B."/>
            <person name="Baker S."/>
            <person name="Barry K."/>
            <person name="Bills G."/>
            <person name="Bluhm B."/>
            <person name="Cannon C."/>
            <person name="Castanera R."/>
            <person name="Culley D."/>
            <person name="Daum C."/>
            <person name="Ezra D."/>
            <person name="Gonzalez J."/>
            <person name="Henrissat B."/>
            <person name="Kuo A."/>
            <person name="Liang C."/>
            <person name="Lipzen A."/>
            <person name="Lutzoni F."/>
            <person name="Magnuson J."/>
            <person name="Mondo S."/>
            <person name="Nolan M."/>
            <person name="Ohm R."/>
            <person name="Pangilinan J."/>
            <person name="Park H.-J."/>
            <person name="Ramirez L."/>
            <person name="Alfaro M."/>
            <person name="Sun H."/>
            <person name="Tritt A."/>
            <person name="Yoshinaga Y."/>
            <person name="Zwiers L.-H."/>
            <person name="Turgeon B."/>
            <person name="Goodwin S."/>
            <person name="Spatafora J."/>
            <person name="Crous P."/>
            <person name="Grigoriev I."/>
        </authorList>
    </citation>
    <scope>NUCLEOTIDE SEQUENCE</scope>
    <source>
        <strain evidence="1 3">CBS 304.34</strain>
    </source>
</reference>
<dbReference type="EMBL" id="MU003713">
    <property type="protein sequence ID" value="KAF2804439.1"/>
    <property type="molecule type" value="Genomic_DNA"/>
</dbReference>
<evidence type="ECO:0000313" key="3">
    <source>
        <dbReference type="RefSeq" id="XP_033571403.1"/>
    </source>
</evidence>
<dbReference type="Proteomes" id="UP000504636">
    <property type="component" value="Unplaced"/>
</dbReference>
<dbReference type="OrthoDB" id="3935025at2759"/>
<organism evidence="1">
    <name type="scientific">Mytilinidion resinicola</name>
    <dbReference type="NCBI Taxonomy" id="574789"/>
    <lineage>
        <taxon>Eukaryota</taxon>
        <taxon>Fungi</taxon>
        <taxon>Dikarya</taxon>
        <taxon>Ascomycota</taxon>
        <taxon>Pezizomycotina</taxon>
        <taxon>Dothideomycetes</taxon>
        <taxon>Pleosporomycetidae</taxon>
        <taxon>Mytilinidiales</taxon>
        <taxon>Mytilinidiaceae</taxon>
        <taxon>Mytilinidion</taxon>
    </lineage>
</organism>